<dbReference type="EMBL" id="LPWA01000036">
    <property type="protein sequence ID" value="KUM28092.1"/>
    <property type="molecule type" value="Genomic_DNA"/>
</dbReference>
<comment type="caution">
    <text evidence="4">The sequence shown here is derived from an EMBL/GenBank/DDBJ whole genome shotgun (WGS) entry which is preliminary data.</text>
</comment>
<evidence type="ECO:0000256" key="1">
    <source>
        <dbReference type="ARBA" id="ARBA00009277"/>
    </source>
</evidence>
<dbReference type="Gene3D" id="3.30.420.10">
    <property type="entry name" value="Ribonuclease H-like superfamily/Ribonuclease H"/>
    <property type="match status" value="1"/>
</dbReference>
<dbReference type="InterPro" id="IPR001584">
    <property type="entry name" value="Integrase_cat-core"/>
</dbReference>
<protein>
    <submittedName>
        <fullName evidence="4">Integrase</fullName>
    </submittedName>
</protein>
<dbReference type="GO" id="GO:0003676">
    <property type="term" value="F:nucleic acid binding"/>
    <property type="evidence" value="ECO:0007669"/>
    <property type="project" value="InterPro"/>
</dbReference>
<dbReference type="Pfam" id="PF13384">
    <property type="entry name" value="HTH_23"/>
    <property type="match status" value="1"/>
</dbReference>
<dbReference type="InterPro" id="IPR012337">
    <property type="entry name" value="RNaseH-like_sf"/>
</dbReference>
<dbReference type="AlphaFoldDB" id="A0A101KW61"/>
<dbReference type="Proteomes" id="UP000053176">
    <property type="component" value="Unassembled WGS sequence"/>
</dbReference>
<dbReference type="OrthoDB" id="2065409at2"/>
<accession>A0A101KW61</accession>
<evidence type="ECO:0000313" key="5">
    <source>
        <dbReference type="Proteomes" id="UP000053176"/>
    </source>
</evidence>
<sequence>MPKRRRLTMRQLRQLLRLSADGISVRDIATMLGIARSTVQDNIERATAAGLSWPLPAELTDDVLEHRLFSRQGVKQGIRRRAEPDWGALAVELKKPGVTLSILWEEYRAVHPDGYAYSRFCDLFRGFERRLTPTMRQHHVAGDKVFVDYSGKKLPIVDRKTGEIREAEIFLGVLGASSYTFSEATWSQTLPDWIGSHVRMFRFFGGVPRLIVPDNLKSGVNRSSFYDPEINRTFGMMASHYGVGVLPARPKRPKDKAKVESGVRFAQSCILGRLRNQTFFSLDEANAAIREAVERINTHVMRRLGQCRRDLFETMERPALAVLPAEEYEFAEWRLARVSTDYHVEFERYFYSVPHSLIREQVDVRATSRTIEIFFKGKRVAAHQRRYGGARFGTDPDHMPSSHRRYAEWSPERFRRWARSIGPQTEGLIIAILASRPHPEQGFRTCLGVLKLYQVIDTAQAEAVSARALEIGGLNCKSIGALIKSYKASRHTAEPAAVGEHANLRGPGYFH</sequence>
<comment type="similarity">
    <text evidence="1">Belongs to the transposase IS21/IS408/IS1162 family.</text>
</comment>
<evidence type="ECO:0000313" key="4">
    <source>
        <dbReference type="EMBL" id="KUM28092.1"/>
    </source>
</evidence>
<dbReference type="InterPro" id="IPR036388">
    <property type="entry name" value="WH-like_DNA-bd_sf"/>
</dbReference>
<evidence type="ECO:0000259" key="2">
    <source>
        <dbReference type="PROSITE" id="PS50532"/>
    </source>
</evidence>
<reference evidence="4 5" key="1">
    <citation type="submission" date="2015-12" db="EMBL/GenBank/DDBJ databases">
        <title>Draft genome sequence of Mesorhizobium sp. UFLA 01-765, a multitolerant efficient symbiont and plant-growth promoting strain isolated from Zn-mining soil using Leucaena leucocephala as a trap plant.</title>
        <authorList>
            <person name="Rangel W.M."/>
            <person name="Thijs S."/>
            <person name="Longatti S.M."/>
            <person name="Moreira F.M."/>
            <person name="Weyens N."/>
            <person name="Vangronsveld J."/>
            <person name="Van Hamme J.D."/>
            <person name="Bottos E.M."/>
            <person name="Rineau F."/>
        </authorList>
    </citation>
    <scope>NUCLEOTIDE SEQUENCE [LARGE SCALE GENOMIC DNA]</scope>
    <source>
        <strain evidence="4 5">UFLA 01-765</strain>
    </source>
</reference>
<dbReference type="PANTHER" id="PTHR35004:SF8">
    <property type="entry name" value="TRANSPOSASE RV3428C-RELATED"/>
    <property type="match status" value="1"/>
</dbReference>
<dbReference type="Pfam" id="PF22483">
    <property type="entry name" value="Mu-transpos_C_2"/>
    <property type="match status" value="1"/>
</dbReference>
<proteinExistence type="inferred from homology"/>
<dbReference type="InterPro" id="IPR017895">
    <property type="entry name" value="HTH_IS408/IS1162_type"/>
</dbReference>
<gene>
    <name evidence="4" type="ORF">AU467_35045</name>
</gene>
<dbReference type="InterPro" id="IPR054353">
    <property type="entry name" value="IstA-like_C"/>
</dbReference>
<dbReference type="PANTHER" id="PTHR35004">
    <property type="entry name" value="TRANSPOSASE RV3428C-RELATED"/>
    <property type="match status" value="1"/>
</dbReference>
<organism evidence="4 5">
    <name type="scientific">Rhizobium loti</name>
    <name type="common">Mesorhizobium loti</name>
    <dbReference type="NCBI Taxonomy" id="381"/>
    <lineage>
        <taxon>Bacteria</taxon>
        <taxon>Pseudomonadati</taxon>
        <taxon>Pseudomonadota</taxon>
        <taxon>Alphaproteobacteria</taxon>
        <taxon>Hyphomicrobiales</taxon>
        <taxon>Phyllobacteriaceae</taxon>
        <taxon>Mesorhizobium</taxon>
    </lineage>
</organism>
<feature type="domain" description="Integrase catalytic" evidence="3">
    <location>
        <begin position="129"/>
        <end position="332"/>
    </location>
</feature>
<dbReference type="InterPro" id="IPR036397">
    <property type="entry name" value="RNaseH_sf"/>
</dbReference>
<dbReference type="GO" id="GO:0015074">
    <property type="term" value="P:DNA integration"/>
    <property type="evidence" value="ECO:0007669"/>
    <property type="project" value="InterPro"/>
</dbReference>
<dbReference type="PROSITE" id="PS50532">
    <property type="entry name" value="HTH_IS408"/>
    <property type="match status" value="1"/>
</dbReference>
<name>A0A101KW61_RHILI</name>
<dbReference type="Gene3D" id="1.10.10.10">
    <property type="entry name" value="Winged helix-like DNA-binding domain superfamily/Winged helix DNA-binding domain"/>
    <property type="match status" value="1"/>
</dbReference>
<dbReference type="NCBIfam" id="NF033546">
    <property type="entry name" value="transpos_IS21"/>
    <property type="match status" value="1"/>
</dbReference>
<evidence type="ECO:0000259" key="3">
    <source>
        <dbReference type="PROSITE" id="PS50994"/>
    </source>
</evidence>
<dbReference type="PROSITE" id="PS50994">
    <property type="entry name" value="INTEGRASE"/>
    <property type="match status" value="1"/>
</dbReference>
<dbReference type="SUPFAM" id="SSF53098">
    <property type="entry name" value="Ribonuclease H-like"/>
    <property type="match status" value="1"/>
</dbReference>
<feature type="domain" description="HTH IS408-type" evidence="2">
    <location>
        <begin position="12"/>
        <end position="93"/>
    </location>
</feature>